<dbReference type="AlphaFoldDB" id="A0A8C8RAG0"/>
<proteinExistence type="predicted"/>
<name>A0A8C8RAG0_9SAUR</name>
<accession>A0A8C8RAG0</accession>
<sequence length="306" mass="35419">MRTARPGWGNHPPSSSVSRDLASAWWYSETMQVESRGLGAACGWSPRWLVAVPLRRWQQRCGRGWRGWDGGCSVCEERVEMIVLDITYFEENQLVDEDFPEDSSLQRVKELISILSEPEVLVKESNMHQDLLDVLGAELLECLFWRRGALLYMYCHTVKERRQWLTENIDLFKKCLNDGIHYLLKMLRFRCPTPLNDVSFQNTDTATLLSEGIFSDTHLLAMMYCGEMCYWGLKYCGEEKPGCYEIDSESNTELYCSSHSVVLDFREVGEKMLIKYVAVCEGPLKGQDWNTANAKLILDYFKKFHN</sequence>
<dbReference type="GO" id="GO:0000423">
    <property type="term" value="P:mitophagy"/>
    <property type="evidence" value="ECO:0007669"/>
    <property type="project" value="InterPro"/>
</dbReference>
<reference evidence="1" key="2">
    <citation type="submission" date="2025-09" db="UniProtKB">
        <authorList>
            <consortium name="Ensembl"/>
        </authorList>
    </citation>
    <scope>IDENTIFICATION</scope>
</reference>
<dbReference type="InterPro" id="IPR037657">
    <property type="entry name" value="RIMC1"/>
</dbReference>
<keyword evidence="2" id="KW-1185">Reference proteome</keyword>
<evidence type="ECO:0000313" key="2">
    <source>
        <dbReference type="Proteomes" id="UP000694393"/>
    </source>
</evidence>
<dbReference type="Ensembl" id="ENSPCET00000002537.1">
    <property type="protein sequence ID" value="ENSPCEP00000002456.1"/>
    <property type="gene ID" value="ENSPCEG00000002004.1"/>
</dbReference>
<dbReference type="Pfam" id="PF17716">
    <property type="entry name" value="RIMC1"/>
    <property type="match status" value="1"/>
</dbReference>
<evidence type="ECO:0000313" key="1">
    <source>
        <dbReference type="Ensembl" id="ENSPCEP00000002456.1"/>
    </source>
</evidence>
<dbReference type="Proteomes" id="UP000694393">
    <property type="component" value="Unplaced"/>
</dbReference>
<reference evidence="1" key="1">
    <citation type="submission" date="2025-08" db="UniProtKB">
        <authorList>
            <consortium name="Ensembl"/>
        </authorList>
    </citation>
    <scope>IDENTIFICATION</scope>
</reference>
<protein>
    <submittedName>
        <fullName evidence="1">Chromosome 5 open reading frame 51</fullName>
    </submittedName>
</protein>
<dbReference type="PANTHER" id="PTHR28494">
    <property type="entry name" value="UPF0600 PROTEIN C5ORF51"/>
    <property type="match status" value="1"/>
</dbReference>
<dbReference type="PANTHER" id="PTHR28494:SF1">
    <property type="entry name" value="RAB7A-INTERACTING MON1-CCZ1 COMPLEX SUBUNIT 1"/>
    <property type="match status" value="1"/>
</dbReference>
<organism evidence="1 2">
    <name type="scientific">Pelusios castaneus</name>
    <name type="common">West African mud turtle</name>
    <dbReference type="NCBI Taxonomy" id="367368"/>
    <lineage>
        <taxon>Eukaryota</taxon>
        <taxon>Metazoa</taxon>
        <taxon>Chordata</taxon>
        <taxon>Craniata</taxon>
        <taxon>Vertebrata</taxon>
        <taxon>Euteleostomi</taxon>
        <taxon>Archelosauria</taxon>
        <taxon>Testudinata</taxon>
        <taxon>Testudines</taxon>
        <taxon>Pleurodira</taxon>
        <taxon>Pelomedusidae</taxon>
        <taxon>Pelusios</taxon>
    </lineage>
</organism>